<gene>
    <name evidence="1" type="ORF">GZ78_06330</name>
</gene>
<sequence>MDVKKYCDIRSFEPDEQTLKALEEIERQTKLSNTLKALVSSVPLYKIFVEPSPKGKTTFDALTYDWLEFEKSLKSIDRRKRTAIWNISQEEGTQTLSHNYNNIKFWKCVANATR</sequence>
<evidence type="ECO:0000313" key="2">
    <source>
        <dbReference type="Proteomes" id="UP000028073"/>
    </source>
</evidence>
<keyword evidence="2" id="KW-1185">Reference proteome</keyword>
<dbReference type="RefSeq" id="WP_034833416.1">
    <property type="nucleotide sequence ID" value="NZ_JOKH01000001.1"/>
</dbReference>
<accession>A0A081NM56</accession>
<comment type="caution">
    <text evidence="1">The sequence shown here is derived from an EMBL/GenBank/DDBJ whole genome shotgun (WGS) entry which is preliminary data.</text>
</comment>
<dbReference type="OrthoDB" id="5589169at2"/>
<protein>
    <submittedName>
        <fullName evidence="1">Uncharacterized protein</fullName>
    </submittedName>
</protein>
<dbReference type="eggNOG" id="ENOG5033BWR">
    <property type="taxonomic scope" value="Bacteria"/>
</dbReference>
<dbReference type="AlphaFoldDB" id="A0A081NM56"/>
<reference evidence="1 2" key="1">
    <citation type="submission" date="2014-06" db="EMBL/GenBank/DDBJ databases">
        <title>Whole Genome Sequences of Three Symbiotic Endozoicomonas Bacteria.</title>
        <authorList>
            <person name="Neave M.J."/>
            <person name="Apprill A."/>
            <person name="Voolstra C.R."/>
        </authorList>
    </citation>
    <scope>NUCLEOTIDE SEQUENCE [LARGE SCALE GENOMIC DNA]</scope>
    <source>
        <strain evidence="1 2">DSM 25634</strain>
    </source>
</reference>
<proteinExistence type="predicted"/>
<dbReference type="Proteomes" id="UP000028073">
    <property type="component" value="Unassembled WGS sequence"/>
</dbReference>
<name>A0A081NM56_9GAMM</name>
<evidence type="ECO:0000313" key="1">
    <source>
        <dbReference type="EMBL" id="KEQ19529.1"/>
    </source>
</evidence>
<dbReference type="EMBL" id="JOKH01000001">
    <property type="protein sequence ID" value="KEQ19529.1"/>
    <property type="molecule type" value="Genomic_DNA"/>
</dbReference>
<organism evidence="1 2">
    <name type="scientific">Endozoicomonas numazuensis</name>
    <dbReference type="NCBI Taxonomy" id="1137799"/>
    <lineage>
        <taxon>Bacteria</taxon>
        <taxon>Pseudomonadati</taxon>
        <taxon>Pseudomonadota</taxon>
        <taxon>Gammaproteobacteria</taxon>
        <taxon>Oceanospirillales</taxon>
        <taxon>Endozoicomonadaceae</taxon>
        <taxon>Endozoicomonas</taxon>
    </lineage>
</organism>